<feature type="non-terminal residue" evidence="1">
    <location>
        <position position="1"/>
    </location>
</feature>
<dbReference type="EMBL" id="CYRY02000525">
    <property type="protein sequence ID" value="VCW50053.1"/>
    <property type="molecule type" value="Genomic_DNA"/>
</dbReference>
<sequence>GGPSVKNTKGRHGASRHQWGVFEVNCGLRYAIMWVLSKRNQHKASHEF</sequence>
<gene>
    <name evidence="1" type="ORF">BN2614_LOCUS5</name>
</gene>
<dbReference type="Proteomes" id="UP000269945">
    <property type="component" value="Unassembled WGS sequence"/>
</dbReference>
<organism evidence="1 2">
    <name type="scientific">Gulo gulo</name>
    <name type="common">Wolverine</name>
    <name type="synonym">Gluton</name>
    <dbReference type="NCBI Taxonomy" id="48420"/>
    <lineage>
        <taxon>Eukaryota</taxon>
        <taxon>Metazoa</taxon>
        <taxon>Chordata</taxon>
        <taxon>Craniata</taxon>
        <taxon>Vertebrata</taxon>
        <taxon>Euteleostomi</taxon>
        <taxon>Mammalia</taxon>
        <taxon>Eutheria</taxon>
        <taxon>Laurasiatheria</taxon>
        <taxon>Carnivora</taxon>
        <taxon>Caniformia</taxon>
        <taxon>Musteloidea</taxon>
        <taxon>Mustelidae</taxon>
        <taxon>Guloninae</taxon>
        <taxon>Gulo</taxon>
    </lineage>
</organism>
<dbReference type="AlphaFoldDB" id="A0A9X9LCQ9"/>
<reference evidence="1 2" key="1">
    <citation type="submission" date="2018-10" db="EMBL/GenBank/DDBJ databases">
        <authorList>
            <person name="Ekblom R."/>
            <person name="Jareborg N."/>
        </authorList>
    </citation>
    <scope>NUCLEOTIDE SEQUENCE [LARGE SCALE GENOMIC DNA]</scope>
    <source>
        <tissue evidence="1">Muscle</tissue>
    </source>
</reference>
<proteinExistence type="predicted"/>
<comment type="caution">
    <text evidence="1">The sequence shown here is derived from an EMBL/GenBank/DDBJ whole genome shotgun (WGS) entry which is preliminary data.</text>
</comment>
<name>A0A9X9LCQ9_GULGU</name>
<accession>A0A9X9LCQ9</accession>
<keyword evidence="2" id="KW-1185">Reference proteome</keyword>
<evidence type="ECO:0000313" key="1">
    <source>
        <dbReference type="EMBL" id="VCW50053.1"/>
    </source>
</evidence>
<evidence type="ECO:0000313" key="2">
    <source>
        <dbReference type="Proteomes" id="UP000269945"/>
    </source>
</evidence>
<protein>
    <submittedName>
        <fullName evidence="1">Uncharacterized protein</fullName>
    </submittedName>
</protein>